<evidence type="ECO:0000313" key="5">
    <source>
        <dbReference type="EMBL" id="TQN28579.1"/>
    </source>
</evidence>
<keyword evidence="6" id="KW-1185">Reference proteome</keyword>
<feature type="region of interest" description="Disordered" evidence="3">
    <location>
        <begin position="1"/>
        <end position="29"/>
    </location>
</feature>
<evidence type="ECO:0000256" key="3">
    <source>
        <dbReference type="SAM" id="MobiDB-lite"/>
    </source>
</evidence>
<reference evidence="5 6" key="1">
    <citation type="submission" date="2019-06" db="EMBL/GenBank/DDBJ databases">
        <title>Sequencing the genomes of 1000 actinobacteria strains.</title>
        <authorList>
            <person name="Klenk H.-P."/>
        </authorList>
    </citation>
    <scope>NUCLEOTIDE SEQUENCE [LARGE SCALE GENOMIC DNA]</scope>
    <source>
        <strain evidence="5 6">DSM 45015</strain>
    </source>
</reference>
<dbReference type="OrthoDB" id="3436486at2"/>
<keyword evidence="4" id="KW-0472">Membrane</keyword>
<feature type="region of interest" description="Disordered" evidence="3">
    <location>
        <begin position="54"/>
        <end position="98"/>
    </location>
</feature>
<feature type="compositionally biased region" description="Basic and acidic residues" evidence="3">
    <location>
        <begin position="61"/>
        <end position="85"/>
    </location>
</feature>
<feature type="region of interest" description="Disordered" evidence="3">
    <location>
        <begin position="192"/>
        <end position="214"/>
    </location>
</feature>
<keyword evidence="4" id="KW-1133">Transmembrane helix</keyword>
<sequence>MTSHVDAETLALSAEGLLDEEDERSVQEHVQECETCTAQAAELSDVSRVLAEVSAAPLPEDTARGIDEALRAEAESDGPAAREPEESSSSAVPPSPVPVTPLRHKSGLARWMPYIAAAAAAVFVVGGGIAIARGMMPTTAPDGNSPHDSSNSSSAQNGPDAAAAYQAVLVESGTSYTENRFDSQAAHVLEASGVASESDDAAEENTLATPQEVPTNVPSCAQEIDQQQDTGAPELVDLARFQGEDAWVMYYASAPSADADNPPAVYEVLILPTECGSGSATPETETTIPAP</sequence>
<comment type="caution">
    <text evidence="5">The sequence shown here is derived from an EMBL/GenBank/DDBJ whole genome shotgun (WGS) entry which is preliminary data.</text>
</comment>
<gene>
    <name evidence="5" type="ORF">FHX37_3927</name>
</gene>
<evidence type="ECO:0000256" key="4">
    <source>
        <dbReference type="SAM" id="Phobius"/>
    </source>
</evidence>
<dbReference type="Gene3D" id="1.10.10.1320">
    <property type="entry name" value="Anti-sigma factor, zinc-finger domain"/>
    <property type="match status" value="1"/>
</dbReference>
<evidence type="ECO:0000256" key="1">
    <source>
        <dbReference type="ARBA" id="ARBA00023015"/>
    </source>
</evidence>
<feature type="transmembrane region" description="Helical" evidence="4">
    <location>
        <begin position="111"/>
        <end position="132"/>
    </location>
</feature>
<evidence type="ECO:0000313" key="6">
    <source>
        <dbReference type="Proteomes" id="UP000317422"/>
    </source>
</evidence>
<keyword evidence="4" id="KW-0812">Transmembrane</keyword>
<dbReference type="EMBL" id="VFQC01000002">
    <property type="protein sequence ID" value="TQN28579.1"/>
    <property type="molecule type" value="Genomic_DNA"/>
</dbReference>
<accession>A0A543N9W3</accession>
<dbReference type="Proteomes" id="UP000317422">
    <property type="component" value="Unassembled WGS sequence"/>
</dbReference>
<proteinExistence type="predicted"/>
<dbReference type="InterPro" id="IPR041916">
    <property type="entry name" value="Anti_sigma_zinc_sf"/>
</dbReference>
<keyword evidence="2" id="KW-0804">Transcription</keyword>
<organism evidence="5 6">
    <name type="scientific">Haloactinospora alba</name>
    <dbReference type="NCBI Taxonomy" id="405555"/>
    <lineage>
        <taxon>Bacteria</taxon>
        <taxon>Bacillati</taxon>
        <taxon>Actinomycetota</taxon>
        <taxon>Actinomycetes</taxon>
        <taxon>Streptosporangiales</taxon>
        <taxon>Nocardiopsidaceae</taxon>
        <taxon>Haloactinospora</taxon>
    </lineage>
</organism>
<feature type="region of interest" description="Disordered" evidence="3">
    <location>
        <begin position="139"/>
        <end position="160"/>
    </location>
</feature>
<evidence type="ECO:0000256" key="2">
    <source>
        <dbReference type="ARBA" id="ARBA00023163"/>
    </source>
</evidence>
<dbReference type="RefSeq" id="WP_141925609.1">
    <property type="nucleotide sequence ID" value="NZ_VFQC01000002.1"/>
</dbReference>
<feature type="compositionally biased region" description="Low complexity" evidence="3">
    <location>
        <begin position="141"/>
        <end position="160"/>
    </location>
</feature>
<dbReference type="AlphaFoldDB" id="A0A543N9W3"/>
<keyword evidence="1" id="KW-0805">Transcription regulation</keyword>
<protein>
    <submittedName>
        <fullName evidence="5">Uncharacterized protein</fullName>
    </submittedName>
</protein>
<name>A0A543N9W3_9ACTN</name>